<evidence type="ECO:0000259" key="6">
    <source>
        <dbReference type="PROSITE" id="PS50072"/>
    </source>
</evidence>
<dbReference type="Gene3D" id="2.40.100.10">
    <property type="entry name" value="Cyclophilin-like"/>
    <property type="match status" value="1"/>
</dbReference>
<dbReference type="Proteomes" id="UP000546200">
    <property type="component" value="Unassembled WGS sequence"/>
</dbReference>
<feature type="compositionally biased region" description="Pro residues" evidence="4">
    <location>
        <begin position="20"/>
        <end position="32"/>
    </location>
</feature>
<dbReference type="AlphaFoldDB" id="A0A7W9EUS4"/>
<proteinExistence type="predicted"/>
<feature type="signal peptide" evidence="5">
    <location>
        <begin position="1"/>
        <end position="18"/>
    </location>
</feature>
<keyword evidence="2" id="KW-0697">Rotamase</keyword>
<comment type="caution">
    <text evidence="7">The sequence shown here is derived from an EMBL/GenBank/DDBJ whole genome shotgun (WGS) entry which is preliminary data.</text>
</comment>
<accession>A0A7W9EUS4</accession>
<dbReference type="EMBL" id="JACIJK010000006">
    <property type="protein sequence ID" value="MBB5715475.1"/>
    <property type="molecule type" value="Genomic_DNA"/>
</dbReference>
<dbReference type="GO" id="GO:0003755">
    <property type="term" value="F:peptidyl-prolyl cis-trans isomerase activity"/>
    <property type="evidence" value="ECO:0007669"/>
    <property type="project" value="UniProtKB-KW"/>
</dbReference>
<evidence type="ECO:0000256" key="3">
    <source>
        <dbReference type="ARBA" id="ARBA00023235"/>
    </source>
</evidence>
<dbReference type="InterPro" id="IPR002130">
    <property type="entry name" value="Cyclophilin-type_PPIase_dom"/>
</dbReference>
<dbReference type="EC" id="5.2.1.8" evidence="1"/>
<feature type="compositionally biased region" description="Pro residues" evidence="4">
    <location>
        <begin position="40"/>
        <end position="57"/>
    </location>
</feature>
<dbReference type="Pfam" id="PF00160">
    <property type="entry name" value="Pro_isomerase"/>
    <property type="match status" value="1"/>
</dbReference>
<gene>
    <name evidence="7" type="ORF">FHS94_002321</name>
</gene>
<feature type="domain" description="PPIase cyclophilin-type" evidence="6">
    <location>
        <begin position="62"/>
        <end position="227"/>
    </location>
</feature>
<keyword evidence="5" id="KW-0732">Signal</keyword>
<dbReference type="PANTHER" id="PTHR43246">
    <property type="entry name" value="PEPTIDYL-PROLYL CIS-TRANS ISOMERASE CYP38, CHLOROPLASTIC"/>
    <property type="match status" value="1"/>
</dbReference>
<evidence type="ECO:0000313" key="8">
    <source>
        <dbReference type="Proteomes" id="UP000546200"/>
    </source>
</evidence>
<keyword evidence="3 7" id="KW-0413">Isomerase</keyword>
<evidence type="ECO:0000313" key="7">
    <source>
        <dbReference type="EMBL" id="MBB5715475.1"/>
    </source>
</evidence>
<dbReference type="InterPro" id="IPR029000">
    <property type="entry name" value="Cyclophilin-like_dom_sf"/>
</dbReference>
<name>A0A7W9EUS4_9SPHN</name>
<evidence type="ECO:0000256" key="5">
    <source>
        <dbReference type="SAM" id="SignalP"/>
    </source>
</evidence>
<evidence type="ECO:0000256" key="4">
    <source>
        <dbReference type="SAM" id="MobiDB-lite"/>
    </source>
</evidence>
<feature type="chain" id="PRO_5030921504" description="peptidylprolyl isomerase" evidence="5">
    <location>
        <begin position="19"/>
        <end position="231"/>
    </location>
</feature>
<dbReference type="InterPro" id="IPR044665">
    <property type="entry name" value="E_coli_cyclophilin_A-like"/>
</dbReference>
<dbReference type="PROSITE" id="PS50072">
    <property type="entry name" value="CSA_PPIASE_2"/>
    <property type="match status" value="1"/>
</dbReference>
<evidence type="ECO:0000256" key="2">
    <source>
        <dbReference type="ARBA" id="ARBA00023110"/>
    </source>
</evidence>
<reference evidence="7 8" key="1">
    <citation type="submission" date="2020-08" db="EMBL/GenBank/DDBJ databases">
        <title>Genomic Encyclopedia of Type Strains, Phase IV (KMG-IV): sequencing the most valuable type-strain genomes for metagenomic binning, comparative biology and taxonomic classification.</title>
        <authorList>
            <person name="Goeker M."/>
        </authorList>
    </citation>
    <scope>NUCLEOTIDE SEQUENCE [LARGE SCALE GENOMIC DNA]</scope>
    <source>
        <strain evidence="7 8">DSM 100044</strain>
    </source>
</reference>
<feature type="region of interest" description="Disordered" evidence="4">
    <location>
        <begin position="18"/>
        <end position="58"/>
    </location>
</feature>
<protein>
    <recommendedName>
        <fullName evidence="1">peptidylprolyl isomerase</fullName>
        <ecNumber evidence="1">5.2.1.8</ecNumber>
    </recommendedName>
</protein>
<dbReference type="SUPFAM" id="SSF50891">
    <property type="entry name" value="Cyclophilin-like"/>
    <property type="match status" value="1"/>
</dbReference>
<evidence type="ECO:0000256" key="1">
    <source>
        <dbReference type="ARBA" id="ARBA00013194"/>
    </source>
</evidence>
<sequence length="231" mass="23870">MLLTMLLEVLAITGQVQAPPSVPSPAAAPAPAAPASATPAAPPVPAAAPSPSGPPLPRVALDTSAGRIVIEADTKHAPISAGNFLRYVDQKRLDGLTFYRDVKVQANFGFVQFGPNGDPKRSLPPIKHEPTTRTGLKHLSGTISTARLAPGTARGEFTISVGDQPGLDADPTKPGDNLGYAAFGRVVEGMDVVTRILDAPVSPTATLRGSFKGEVPVAPVKIVTARRVKPS</sequence>
<keyword evidence="8" id="KW-1185">Reference proteome</keyword>
<organism evidence="7 8">
    <name type="scientific">Sphingomonas aerophila</name>
    <dbReference type="NCBI Taxonomy" id="1344948"/>
    <lineage>
        <taxon>Bacteria</taxon>
        <taxon>Pseudomonadati</taxon>
        <taxon>Pseudomonadota</taxon>
        <taxon>Alphaproteobacteria</taxon>
        <taxon>Sphingomonadales</taxon>
        <taxon>Sphingomonadaceae</taxon>
        <taxon>Sphingomonas</taxon>
    </lineage>
</organism>